<dbReference type="Proteomes" id="UP000654370">
    <property type="component" value="Unassembled WGS sequence"/>
</dbReference>
<comment type="caution">
    <text evidence="4">The sequence shown here is derived from an EMBL/GenBank/DDBJ whole genome shotgun (WGS) entry which is preliminary data.</text>
</comment>
<dbReference type="Gene3D" id="3.80.10.10">
    <property type="entry name" value="Ribonuclease Inhibitor"/>
    <property type="match status" value="2"/>
</dbReference>
<dbReference type="EMBL" id="JAEPQZ010000006">
    <property type="protein sequence ID" value="KAG2180070.1"/>
    <property type="molecule type" value="Genomic_DNA"/>
</dbReference>
<evidence type="ECO:0000256" key="1">
    <source>
        <dbReference type="ARBA" id="ARBA00022614"/>
    </source>
</evidence>
<evidence type="ECO:0000256" key="3">
    <source>
        <dbReference type="SAM" id="MobiDB-lite"/>
    </source>
</evidence>
<sequence>MPRHQIPSRLLEKTLTGVISAQADYRDVVHDKQKPSVPSSQQTDMLDIEACIDQPELAPLGLHVVKGEKATKKRQAKRQQLHRYLLNDDEVTPGKVAIRDLTIDEGSTSHLKLGTAKESGSTVMLRRRRINTSELEYHLATITKTTPLSSSFFSSAADKSEDRNTSSSSGSIVKELDVSRNQIASLPTNITMLASHLRVLNLSNNILTTFPPELYAFSNLEVLMLSQNKISGPVPEELPLKIPNLTVLRLSANLITSLPLTMGNWRKMKRLILGSVFGGNLIQAIPEDCLSTMQLEELDLSHNQLKSLPTDFTYNQNNLLHLNLSDNQLETLPRSIGQITNLRSLSISKNHLTTLPIDLVNLKNLDILDVSENLLCILPGDILEFMRKTTLLITGNPLSRPGNCDLRATETAPDNSYMEIIRKMSQRAIATRTNVLEYEQCGPNGMGCENSNSYFPSSPILQPHHLDDDAAIDHELSFHARQLNIDGSRPSTPVNGMSSSEANVSELVGVSRSSILSLPMMASSSSSSSLSSELSSDVDMQTSSPPVSTPDHIDTSSYMSVSMTDSTPGTPVTYEEAPRLVNSLRELASRSIFAHNIPIRLEDIPELVHSYVEPGAARPCAHCGKPYIKEWMSSVQVKSFRGHPAVVRRVRFCSERCWSTCAKDNEVSQSGQHKTSRITDTVVCMNGLPSTAACTMPSI</sequence>
<keyword evidence="2" id="KW-0677">Repeat</keyword>
<name>A0A8H7PUD3_MORIS</name>
<feature type="compositionally biased region" description="Low complexity" evidence="3">
    <location>
        <begin position="526"/>
        <end position="535"/>
    </location>
</feature>
<dbReference type="InterPro" id="IPR003591">
    <property type="entry name" value="Leu-rich_rpt_typical-subtyp"/>
</dbReference>
<organism evidence="4 5">
    <name type="scientific">Mortierella isabellina</name>
    <name type="common">Filamentous fungus</name>
    <name type="synonym">Umbelopsis isabellina</name>
    <dbReference type="NCBI Taxonomy" id="91625"/>
    <lineage>
        <taxon>Eukaryota</taxon>
        <taxon>Fungi</taxon>
        <taxon>Fungi incertae sedis</taxon>
        <taxon>Mucoromycota</taxon>
        <taxon>Mucoromycotina</taxon>
        <taxon>Umbelopsidomycetes</taxon>
        <taxon>Umbelopsidales</taxon>
        <taxon>Umbelopsidaceae</taxon>
        <taxon>Umbelopsis</taxon>
    </lineage>
</organism>
<dbReference type="PANTHER" id="PTHR48051:SF1">
    <property type="entry name" value="RAS SUPPRESSOR PROTEIN 1"/>
    <property type="match status" value="1"/>
</dbReference>
<evidence type="ECO:0000313" key="4">
    <source>
        <dbReference type="EMBL" id="KAG2180070.1"/>
    </source>
</evidence>
<dbReference type="InterPro" id="IPR001611">
    <property type="entry name" value="Leu-rich_rpt"/>
</dbReference>
<evidence type="ECO:0000256" key="2">
    <source>
        <dbReference type="ARBA" id="ARBA00022737"/>
    </source>
</evidence>
<keyword evidence="1" id="KW-0433">Leucine-rich repeat</keyword>
<dbReference type="SMART" id="SM00369">
    <property type="entry name" value="LRR_TYP"/>
    <property type="match status" value="7"/>
</dbReference>
<dbReference type="SUPFAM" id="SSF52058">
    <property type="entry name" value="L domain-like"/>
    <property type="match status" value="1"/>
</dbReference>
<proteinExistence type="predicted"/>
<dbReference type="GO" id="GO:0005737">
    <property type="term" value="C:cytoplasm"/>
    <property type="evidence" value="ECO:0007669"/>
    <property type="project" value="TreeGrafter"/>
</dbReference>
<dbReference type="SMART" id="SM00364">
    <property type="entry name" value="LRR_BAC"/>
    <property type="match status" value="7"/>
</dbReference>
<dbReference type="PRINTS" id="PR00019">
    <property type="entry name" value="LEURICHRPT"/>
</dbReference>
<evidence type="ECO:0008006" key="6">
    <source>
        <dbReference type="Google" id="ProtNLM"/>
    </source>
</evidence>
<dbReference type="OrthoDB" id="660555at2759"/>
<dbReference type="InterPro" id="IPR032675">
    <property type="entry name" value="LRR_dom_sf"/>
</dbReference>
<gene>
    <name evidence="4" type="ORF">INT43_003857</name>
</gene>
<dbReference type="AlphaFoldDB" id="A0A8H7PUD3"/>
<accession>A0A8H7PUD3</accession>
<dbReference type="PROSITE" id="PS51450">
    <property type="entry name" value="LRR"/>
    <property type="match status" value="4"/>
</dbReference>
<dbReference type="PANTHER" id="PTHR48051">
    <property type="match status" value="1"/>
</dbReference>
<protein>
    <recommendedName>
        <fullName evidence="6">L domain-like protein</fullName>
    </recommendedName>
</protein>
<dbReference type="Pfam" id="PF13855">
    <property type="entry name" value="LRR_8"/>
    <property type="match status" value="2"/>
</dbReference>
<reference evidence="4" key="1">
    <citation type="submission" date="2020-12" db="EMBL/GenBank/DDBJ databases">
        <title>Metabolic potential, ecology and presence of endohyphal bacteria is reflected in genomic diversity of Mucoromycotina.</title>
        <authorList>
            <person name="Muszewska A."/>
            <person name="Okrasinska A."/>
            <person name="Steczkiewicz K."/>
            <person name="Drgas O."/>
            <person name="Orlowska M."/>
            <person name="Perlinska-Lenart U."/>
            <person name="Aleksandrzak-Piekarczyk T."/>
            <person name="Szatraj K."/>
            <person name="Zielenkiewicz U."/>
            <person name="Pilsyk S."/>
            <person name="Malc E."/>
            <person name="Mieczkowski P."/>
            <person name="Kruszewska J.S."/>
            <person name="Biernat P."/>
            <person name="Pawlowska J."/>
        </authorList>
    </citation>
    <scope>NUCLEOTIDE SEQUENCE</scope>
    <source>
        <strain evidence="4">WA0000067209</strain>
    </source>
</reference>
<evidence type="ECO:0000313" key="5">
    <source>
        <dbReference type="Proteomes" id="UP000654370"/>
    </source>
</evidence>
<feature type="region of interest" description="Disordered" evidence="3">
    <location>
        <begin position="526"/>
        <end position="553"/>
    </location>
</feature>
<keyword evidence="5" id="KW-1185">Reference proteome</keyword>
<dbReference type="InterPro" id="IPR050216">
    <property type="entry name" value="LRR_domain-containing"/>
</dbReference>